<feature type="transmembrane region" description="Helical" evidence="1">
    <location>
        <begin position="510"/>
        <end position="529"/>
    </location>
</feature>
<protein>
    <submittedName>
        <fullName evidence="2">(diamondback moth) hypothetical protein</fullName>
    </submittedName>
</protein>
<accession>A0A8S4GFK3</accession>
<keyword evidence="1" id="KW-1133">Transmembrane helix</keyword>
<reference evidence="2" key="1">
    <citation type="submission" date="2020-11" db="EMBL/GenBank/DDBJ databases">
        <authorList>
            <person name="Whiteford S."/>
        </authorList>
    </citation>
    <scope>NUCLEOTIDE SEQUENCE</scope>
</reference>
<name>A0A8S4GFK3_PLUXY</name>
<evidence type="ECO:0000313" key="2">
    <source>
        <dbReference type="EMBL" id="CAG9137712.1"/>
    </source>
</evidence>
<dbReference type="AlphaFoldDB" id="A0A8S4GFK3"/>
<keyword evidence="1" id="KW-0472">Membrane</keyword>
<dbReference type="EMBL" id="CAJHNJ030000396">
    <property type="protein sequence ID" value="CAG9137712.1"/>
    <property type="molecule type" value="Genomic_DNA"/>
</dbReference>
<evidence type="ECO:0000313" key="3">
    <source>
        <dbReference type="Proteomes" id="UP000653454"/>
    </source>
</evidence>
<gene>
    <name evidence="2" type="ORF">PLXY2_LOCUS15967</name>
</gene>
<keyword evidence="3" id="KW-1185">Reference proteome</keyword>
<sequence length="605" mass="69864">MKILVDQWKLMTFKDIKSIPTTIDLIEHKYLLTSDMCNQLEEISSNLKCKKRLETVRKSLDKSIFLFESLSHLTSTKRTKRGWFDGIGSVLKTVFGTLDSDDAVYYDQVIQKVISDESEIFNVMKNQIQITQSAIQNFNSTVNKINENDKLLNSNFQTIYQFIDKFDSNITIIDIRTTLNSHFGILNAMLSAVIDDINIVTNSILFAKQDVLHPAIISPKQIFIELTKNINFLKQNKEFPLPLNLEDIHILIDISTLNVFYINNKLVFVLNIPLVTPQEYELYHVLPLPTPHSFQDLTFALVQPTKKYIGLPTNKHSYVQFNDISRCKTLSREHFICDDVNEYSVISNPSCESQILTQIFKTLPKECNTKFIYGDVEIWQKLINNKWIYIYSKPTKLTIDCTNNDIKEYKLINTGIIQLDKNCKGYANLIQITATSDIISNFTSPSFDLDLTKDDCCNDIKLNKTKHLFTPINIGNVQLDDLNRASVKLHSIEEHIDTMQSNKANLKPHFHITYLVYTLSGLALLFVMYKICKRCRRRTNGCCIQIFNQCNNTRRSNVEPVVEFRTVKDYPAEPTTSFTIPQPSSRLVRSPSLDSKRKYEYNLEN</sequence>
<dbReference type="Proteomes" id="UP000653454">
    <property type="component" value="Unassembled WGS sequence"/>
</dbReference>
<comment type="caution">
    <text evidence="2">The sequence shown here is derived from an EMBL/GenBank/DDBJ whole genome shotgun (WGS) entry which is preliminary data.</text>
</comment>
<proteinExistence type="predicted"/>
<organism evidence="2 3">
    <name type="scientific">Plutella xylostella</name>
    <name type="common">Diamondback moth</name>
    <name type="synonym">Plutella maculipennis</name>
    <dbReference type="NCBI Taxonomy" id="51655"/>
    <lineage>
        <taxon>Eukaryota</taxon>
        <taxon>Metazoa</taxon>
        <taxon>Ecdysozoa</taxon>
        <taxon>Arthropoda</taxon>
        <taxon>Hexapoda</taxon>
        <taxon>Insecta</taxon>
        <taxon>Pterygota</taxon>
        <taxon>Neoptera</taxon>
        <taxon>Endopterygota</taxon>
        <taxon>Lepidoptera</taxon>
        <taxon>Glossata</taxon>
        <taxon>Ditrysia</taxon>
        <taxon>Yponomeutoidea</taxon>
        <taxon>Plutellidae</taxon>
        <taxon>Plutella</taxon>
    </lineage>
</organism>
<dbReference type="Pfam" id="PF12259">
    <property type="entry name" value="Baculo_F"/>
    <property type="match status" value="1"/>
</dbReference>
<dbReference type="InterPro" id="IPR022048">
    <property type="entry name" value="Envelope_fusion-like"/>
</dbReference>
<evidence type="ECO:0000256" key="1">
    <source>
        <dbReference type="SAM" id="Phobius"/>
    </source>
</evidence>
<keyword evidence="1" id="KW-0812">Transmembrane</keyword>